<protein>
    <submittedName>
        <fullName evidence="2">Uncharacterized protein</fullName>
    </submittedName>
</protein>
<dbReference type="AlphaFoldDB" id="A0AAV1VKX4"/>
<evidence type="ECO:0000313" key="2">
    <source>
        <dbReference type="EMBL" id="CAK7946903.1"/>
    </source>
</evidence>
<gene>
    <name evidence="2" type="ORF">PM001_LOCUS32053</name>
</gene>
<accession>A0AAV1VKX4</accession>
<evidence type="ECO:0000256" key="1">
    <source>
        <dbReference type="SAM" id="MobiDB-lite"/>
    </source>
</evidence>
<comment type="caution">
    <text evidence="2">The sequence shown here is derived from an EMBL/GenBank/DDBJ whole genome shotgun (WGS) entry which is preliminary data.</text>
</comment>
<feature type="region of interest" description="Disordered" evidence="1">
    <location>
        <begin position="1"/>
        <end position="21"/>
    </location>
</feature>
<organism evidence="2 3">
    <name type="scientific">Peronospora matthiolae</name>
    <dbReference type="NCBI Taxonomy" id="2874970"/>
    <lineage>
        <taxon>Eukaryota</taxon>
        <taxon>Sar</taxon>
        <taxon>Stramenopiles</taxon>
        <taxon>Oomycota</taxon>
        <taxon>Peronosporomycetes</taxon>
        <taxon>Peronosporales</taxon>
        <taxon>Peronosporaceae</taxon>
        <taxon>Peronospora</taxon>
    </lineage>
</organism>
<name>A0AAV1VKX4_9STRA</name>
<dbReference type="EMBL" id="CAKLBY020000378">
    <property type="protein sequence ID" value="CAK7946903.1"/>
    <property type="molecule type" value="Genomic_DNA"/>
</dbReference>
<sequence length="76" mass="8155">MACGGQRACGKGNEQRGSEGAELHRIGRGVCSNIAWLADTGRNQVLIWEILSTNGKRRWSTCAAAAAAFGWVLHEV</sequence>
<proteinExistence type="predicted"/>
<reference evidence="2" key="1">
    <citation type="submission" date="2024-01" db="EMBL/GenBank/DDBJ databases">
        <authorList>
            <person name="Webb A."/>
        </authorList>
    </citation>
    <scope>NUCLEOTIDE SEQUENCE</scope>
    <source>
        <strain evidence="2">Pm1</strain>
    </source>
</reference>
<dbReference type="Proteomes" id="UP001162060">
    <property type="component" value="Unassembled WGS sequence"/>
</dbReference>
<evidence type="ECO:0000313" key="3">
    <source>
        <dbReference type="Proteomes" id="UP001162060"/>
    </source>
</evidence>